<dbReference type="EMBL" id="NIVC01002242">
    <property type="protein sequence ID" value="PAA59678.1"/>
    <property type="molecule type" value="Genomic_DNA"/>
</dbReference>
<feature type="non-terminal residue" evidence="1">
    <location>
        <position position="1"/>
    </location>
</feature>
<accession>A0A267EDS8</accession>
<keyword evidence="2" id="KW-1185">Reference proteome</keyword>
<protein>
    <submittedName>
        <fullName evidence="1">Uncharacterized protein</fullName>
    </submittedName>
</protein>
<comment type="caution">
    <text evidence="1">The sequence shown here is derived from an EMBL/GenBank/DDBJ whole genome shotgun (WGS) entry which is preliminary data.</text>
</comment>
<sequence>VPKDYGCKKMSHKSVRLVRCKGAKIVPGNCSRKGFRIYYLYQRRAKKCQCIWVLVKRVTVPCRCRKTVVTKKCISNEVVTVTKKWLLVGKKLKAHCKLVKRTHKRKVPCKVGRYVKQSRCNFKGVKHIETTEISLNNCLCRKRVTRRSCR</sequence>
<dbReference type="Proteomes" id="UP000215902">
    <property type="component" value="Unassembled WGS sequence"/>
</dbReference>
<feature type="non-terminal residue" evidence="1">
    <location>
        <position position="150"/>
    </location>
</feature>
<evidence type="ECO:0000313" key="2">
    <source>
        <dbReference type="Proteomes" id="UP000215902"/>
    </source>
</evidence>
<dbReference type="AlphaFoldDB" id="A0A267EDS8"/>
<gene>
    <name evidence="1" type="ORF">BOX15_Mlig029998g4</name>
</gene>
<name>A0A267EDS8_9PLAT</name>
<evidence type="ECO:0000313" key="1">
    <source>
        <dbReference type="EMBL" id="PAA59678.1"/>
    </source>
</evidence>
<proteinExistence type="predicted"/>
<organism evidence="1 2">
    <name type="scientific">Macrostomum lignano</name>
    <dbReference type="NCBI Taxonomy" id="282301"/>
    <lineage>
        <taxon>Eukaryota</taxon>
        <taxon>Metazoa</taxon>
        <taxon>Spiralia</taxon>
        <taxon>Lophotrochozoa</taxon>
        <taxon>Platyhelminthes</taxon>
        <taxon>Rhabditophora</taxon>
        <taxon>Macrostomorpha</taxon>
        <taxon>Macrostomida</taxon>
        <taxon>Macrostomidae</taxon>
        <taxon>Macrostomum</taxon>
    </lineage>
</organism>
<reference evidence="1 2" key="1">
    <citation type="submission" date="2017-06" db="EMBL/GenBank/DDBJ databases">
        <title>A platform for efficient transgenesis in Macrostomum lignano, a flatworm model organism for stem cell research.</title>
        <authorList>
            <person name="Berezikov E."/>
        </authorList>
    </citation>
    <scope>NUCLEOTIDE SEQUENCE [LARGE SCALE GENOMIC DNA]</scope>
    <source>
        <strain evidence="1">DV1</strain>
        <tissue evidence="1">Whole organism</tissue>
    </source>
</reference>